<sequence length="180" mass="19973">MKKTLLILGIIAIVLTVAFLGLRRYTKSFSPEAKAAFSKNELDIKVKFSRPAKKGRFIFGREQDGALVPYGKVWRTGANEATVLEVGQSINFAGEAVAAGAYSLWSVPGQGGWQVILNSESGQWGTEYNDGKDLFKVNVPIRVRPQVQEMFDIYFEEQPEGVNMILSWDQTEAIIPITAQ</sequence>
<evidence type="ECO:0000313" key="1">
    <source>
        <dbReference type="EMBL" id="PWJ56943.1"/>
    </source>
</evidence>
<comment type="caution">
    <text evidence="1">The sequence shown here is derived from an EMBL/GenBank/DDBJ whole genome shotgun (WGS) entry which is preliminary data.</text>
</comment>
<keyword evidence="2" id="KW-1185">Reference proteome</keyword>
<protein>
    <recommendedName>
        <fullName evidence="3">DUF2911 family protein</fullName>
    </recommendedName>
</protein>
<evidence type="ECO:0000313" key="2">
    <source>
        <dbReference type="Proteomes" id="UP000245880"/>
    </source>
</evidence>
<dbReference type="EMBL" id="QGDT01000009">
    <property type="protein sequence ID" value="PWJ56943.1"/>
    <property type="molecule type" value="Genomic_DNA"/>
</dbReference>
<dbReference type="RefSeq" id="WP_109675773.1">
    <property type="nucleotide sequence ID" value="NZ_QGDT01000009.1"/>
</dbReference>
<organism evidence="1 2">
    <name type="scientific">Dyadobacter jejuensis</name>
    <dbReference type="NCBI Taxonomy" id="1082580"/>
    <lineage>
        <taxon>Bacteria</taxon>
        <taxon>Pseudomonadati</taxon>
        <taxon>Bacteroidota</taxon>
        <taxon>Cytophagia</taxon>
        <taxon>Cytophagales</taxon>
        <taxon>Spirosomataceae</taxon>
        <taxon>Dyadobacter</taxon>
    </lineage>
</organism>
<dbReference type="InterPro" id="IPR021314">
    <property type="entry name" value="DUF2911"/>
</dbReference>
<reference evidence="1 2" key="1">
    <citation type="submission" date="2018-03" db="EMBL/GenBank/DDBJ databases">
        <title>Genomic Encyclopedia of Archaeal and Bacterial Type Strains, Phase II (KMG-II): from individual species to whole genera.</title>
        <authorList>
            <person name="Goeker M."/>
        </authorList>
    </citation>
    <scope>NUCLEOTIDE SEQUENCE [LARGE SCALE GENOMIC DNA]</scope>
    <source>
        <strain evidence="1 2">DSM 100346</strain>
    </source>
</reference>
<proteinExistence type="predicted"/>
<gene>
    <name evidence="1" type="ORF">CLV98_10952</name>
</gene>
<dbReference type="AlphaFoldDB" id="A0A316AGV2"/>
<dbReference type="Pfam" id="PF11138">
    <property type="entry name" value="DUF2911"/>
    <property type="match status" value="1"/>
</dbReference>
<dbReference type="OrthoDB" id="195456at2"/>
<evidence type="ECO:0008006" key="3">
    <source>
        <dbReference type="Google" id="ProtNLM"/>
    </source>
</evidence>
<name>A0A316AGV2_9BACT</name>
<dbReference type="Proteomes" id="UP000245880">
    <property type="component" value="Unassembled WGS sequence"/>
</dbReference>
<accession>A0A316AGV2</accession>